<dbReference type="CDD" id="cd01949">
    <property type="entry name" value="GGDEF"/>
    <property type="match status" value="1"/>
</dbReference>
<dbReference type="EMBL" id="SUMG01000003">
    <property type="protein sequence ID" value="NBG87698.1"/>
    <property type="molecule type" value="Genomic_DNA"/>
</dbReference>
<name>A0AA43XJ12_9CLOT</name>
<dbReference type="Gene3D" id="3.30.70.270">
    <property type="match status" value="1"/>
</dbReference>
<dbReference type="AlphaFoldDB" id="A0AA43XJ12"/>
<dbReference type="NCBIfam" id="TIGR00254">
    <property type="entry name" value="GGDEF"/>
    <property type="match status" value="1"/>
</dbReference>
<evidence type="ECO:0000259" key="1">
    <source>
        <dbReference type="PROSITE" id="PS50887"/>
    </source>
</evidence>
<dbReference type="InterPro" id="IPR043128">
    <property type="entry name" value="Rev_trsase/Diguanyl_cyclase"/>
</dbReference>
<keyword evidence="3" id="KW-1185">Reference proteome</keyword>
<dbReference type="InterPro" id="IPR029787">
    <property type="entry name" value="Nucleotide_cyclase"/>
</dbReference>
<gene>
    <name evidence="2" type="ORF">ISALK_04210</name>
</gene>
<dbReference type="PANTHER" id="PTHR46663:SF2">
    <property type="entry name" value="GGDEF DOMAIN-CONTAINING PROTEIN"/>
    <property type="match status" value="1"/>
</dbReference>
<protein>
    <submittedName>
        <fullName evidence="2">GGDEF domain-containing protein</fullName>
    </submittedName>
</protein>
<dbReference type="PROSITE" id="PS50887">
    <property type="entry name" value="GGDEF"/>
    <property type="match status" value="1"/>
</dbReference>
<dbReference type="InterPro" id="IPR000160">
    <property type="entry name" value="GGDEF_dom"/>
</dbReference>
<dbReference type="Proteomes" id="UP000449710">
    <property type="component" value="Unassembled WGS sequence"/>
</dbReference>
<comment type="caution">
    <text evidence="2">The sequence shown here is derived from an EMBL/GenBank/DDBJ whole genome shotgun (WGS) entry which is preliminary data.</text>
</comment>
<dbReference type="SUPFAM" id="SSF55073">
    <property type="entry name" value="Nucleotide cyclase"/>
    <property type="match status" value="1"/>
</dbReference>
<organism evidence="2 3">
    <name type="scientific">Isachenkonia alkalipeptolytica</name>
    <dbReference type="NCBI Taxonomy" id="2565777"/>
    <lineage>
        <taxon>Bacteria</taxon>
        <taxon>Bacillati</taxon>
        <taxon>Bacillota</taxon>
        <taxon>Clostridia</taxon>
        <taxon>Eubacteriales</taxon>
        <taxon>Clostridiaceae</taxon>
        <taxon>Isachenkonia</taxon>
    </lineage>
</organism>
<dbReference type="Pfam" id="PF00990">
    <property type="entry name" value="GGDEF"/>
    <property type="match status" value="1"/>
</dbReference>
<evidence type="ECO:0000313" key="3">
    <source>
        <dbReference type="Proteomes" id="UP000449710"/>
    </source>
</evidence>
<dbReference type="PANTHER" id="PTHR46663">
    <property type="entry name" value="DIGUANYLATE CYCLASE DGCT-RELATED"/>
    <property type="match status" value="1"/>
</dbReference>
<reference evidence="2 3" key="1">
    <citation type="submission" date="2019-04" db="EMBL/GenBank/DDBJ databases">
        <title>Isachenkonia alkalipeptolytica gen. nov. sp. nov. a new anaerobic, alkiliphilic organothrophic bacterium capable to reduce synthesized ferrihydrite isolated from a soda lake.</title>
        <authorList>
            <person name="Toshchakov S.V."/>
            <person name="Zavarzina D.G."/>
            <person name="Zhilina T.N."/>
            <person name="Kostrikina N.A."/>
            <person name="Kublanov I.V."/>
        </authorList>
    </citation>
    <scope>NUCLEOTIDE SEQUENCE [LARGE SCALE GENOMIC DNA]</scope>
    <source>
        <strain evidence="2 3">Z-1701</strain>
    </source>
</reference>
<proteinExistence type="predicted"/>
<dbReference type="SMART" id="SM00267">
    <property type="entry name" value="GGDEF"/>
    <property type="match status" value="1"/>
</dbReference>
<dbReference type="FunFam" id="3.30.70.270:FF:000001">
    <property type="entry name" value="Diguanylate cyclase domain protein"/>
    <property type="match status" value="1"/>
</dbReference>
<feature type="domain" description="GGDEF" evidence="1">
    <location>
        <begin position="38"/>
        <end position="170"/>
    </location>
</feature>
<dbReference type="InterPro" id="IPR052163">
    <property type="entry name" value="DGC-Regulatory_Protein"/>
</dbReference>
<accession>A0AA43XJ12</accession>
<sequence>MATSQQNRPSVKLTGLPNRRLFFEVLQRMILEHERDQNKFMLLFIDLDGFKEINDQYGHEAEDEVLVTVANRLSDDVRKSDTVARMGGDEFTIILRNTEDKQAVTDLIQKIHRNIQEVMHIKGNACYVNSSIGVTTYPENGTDSETLLRNADSAMYEVKRNGKGGYDFFQ</sequence>
<evidence type="ECO:0000313" key="2">
    <source>
        <dbReference type="EMBL" id="NBG87698.1"/>
    </source>
</evidence>